<accession>A0A836BTX9</accession>
<dbReference type="SUPFAM" id="SSF51445">
    <property type="entry name" value="(Trans)glycosidases"/>
    <property type="match status" value="1"/>
</dbReference>
<evidence type="ECO:0000256" key="2">
    <source>
        <dbReference type="ARBA" id="ARBA00023295"/>
    </source>
</evidence>
<dbReference type="PANTHER" id="PTHR36447:SF1">
    <property type="entry name" value="BETA-GALACTOSIDASE GANA"/>
    <property type="match status" value="1"/>
</dbReference>
<feature type="domain" description="Glycoside hydrolase family 42 N-terminal" evidence="3">
    <location>
        <begin position="20"/>
        <end position="276"/>
    </location>
</feature>
<evidence type="ECO:0000259" key="3">
    <source>
        <dbReference type="Pfam" id="PF02449"/>
    </source>
</evidence>
<dbReference type="OrthoDB" id="524207at2759"/>
<keyword evidence="2" id="KW-0326">Glycosidase</keyword>
<dbReference type="PANTHER" id="PTHR36447">
    <property type="entry name" value="BETA-GALACTOSIDASE GANA"/>
    <property type="match status" value="1"/>
</dbReference>
<comment type="caution">
    <text evidence="4">The sequence shown here is derived from an EMBL/GenBank/DDBJ whole genome shotgun (WGS) entry which is preliminary data.</text>
</comment>
<name>A0A836BTX9_9CHLO</name>
<proteinExistence type="predicted"/>
<dbReference type="EMBL" id="JAEHOE010000098">
    <property type="protein sequence ID" value="KAG2487314.1"/>
    <property type="molecule type" value="Genomic_DNA"/>
</dbReference>
<gene>
    <name evidence="4" type="ORF">HYH03_014031</name>
</gene>
<dbReference type="InterPro" id="IPR003476">
    <property type="entry name" value="Glyco_hydro_42"/>
</dbReference>
<dbReference type="GO" id="GO:0004565">
    <property type="term" value="F:beta-galactosidase activity"/>
    <property type="evidence" value="ECO:0007669"/>
    <property type="project" value="InterPro"/>
</dbReference>
<evidence type="ECO:0000313" key="5">
    <source>
        <dbReference type="Proteomes" id="UP000612055"/>
    </source>
</evidence>
<keyword evidence="5" id="KW-1185">Reference proteome</keyword>
<reference evidence="4" key="1">
    <citation type="journal article" date="2020" name="bioRxiv">
        <title>Comparative genomics of Chlamydomonas.</title>
        <authorList>
            <person name="Craig R.J."/>
            <person name="Hasan A.R."/>
            <person name="Ness R.W."/>
            <person name="Keightley P.D."/>
        </authorList>
    </citation>
    <scope>NUCLEOTIDE SEQUENCE</scope>
    <source>
        <strain evidence="4">CCAP 11/70</strain>
    </source>
</reference>
<dbReference type="InterPro" id="IPR017853">
    <property type="entry name" value="GH"/>
</dbReference>
<dbReference type="Gene3D" id="3.20.20.80">
    <property type="entry name" value="Glycosidases"/>
    <property type="match status" value="1"/>
</dbReference>
<dbReference type="AlphaFoldDB" id="A0A836BTX9"/>
<evidence type="ECO:0000256" key="1">
    <source>
        <dbReference type="ARBA" id="ARBA00022801"/>
    </source>
</evidence>
<organism evidence="4 5">
    <name type="scientific">Edaphochlamys debaryana</name>
    <dbReference type="NCBI Taxonomy" id="47281"/>
    <lineage>
        <taxon>Eukaryota</taxon>
        <taxon>Viridiplantae</taxon>
        <taxon>Chlorophyta</taxon>
        <taxon>core chlorophytes</taxon>
        <taxon>Chlorophyceae</taxon>
        <taxon>CS clade</taxon>
        <taxon>Chlamydomonadales</taxon>
        <taxon>Chlamydomonadales incertae sedis</taxon>
        <taxon>Edaphochlamys</taxon>
    </lineage>
</organism>
<dbReference type="GO" id="GO:0009341">
    <property type="term" value="C:beta-galactosidase complex"/>
    <property type="evidence" value="ECO:0007669"/>
    <property type="project" value="InterPro"/>
</dbReference>
<evidence type="ECO:0000313" key="4">
    <source>
        <dbReference type="EMBL" id="KAG2487314.1"/>
    </source>
</evidence>
<sequence length="491" mass="55223">MAADRLDLPNSGDAKLLEALAQLQAARIASVMYSVTWDWLAPAEDGELRWEYLDALVGATCGKTQLKVFLLLDIMRPPPWIFTRYPDCTARDSGNREYRHLSWYHPQALEKAMETLEAVAKRLASRYSGCVRGMQPVLNNEYEAKFTQEYDSFQDYNVFALAAYRRWLRQQQPELDTLNVRWDTKFSSWAAVKPPRLQAGTVLGVEGDPRFWDWMQFRVESGAEVLNRACGVVKSAGLMCFHHTPEFFSVLDSMYGASLFKYLSASPNTDFIIMDSNFRTPYGTVMDPQKLRIYVGAAKPYGKPVYFEAAVERYNNMSLLVDGYKASLLAGAPNLGITNWLGRVDLGPGFVDALHGAGERASACAATERVGVFIHLDSCNAWLGLQYAWAHRDPLHNFVEALAHRLTAGSSGCGTDLEVHIELHRFHRALPTFDRAVFVEPLVLYGGEELRSYVAVKGRLDTIPHEVLRLPTNSSRGLRLLVIDDLRPSAR</sequence>
<dbReference type="Pfam" id="PF02449">
    <property type="entry name" value="Glyco_hydro_42"/>
    <property type="match status" value="1"/>
</dbReference>
<dbReference type="GO" id="GO:0005975">
    <property type="term" value="P:carbohydrate metabolic process"/>
    <property type="evidence" value="ECO:0007669"/>
    <property type="project" value="InterPro"/>
</dbReference>
<dbReference type="InterPro" id="IPR013529">
    <property type="entry name" value="Glyco_hydro_42_N"/>
</dbReference>
<keyword evidence="1" id="KW-0378">Hydrolase</keyword>
<protein>
    <recommendedName>
        <fullName evidence="3">Glycoside hydrolase family 42 N-terminal domain-containing protein</fullName>
    </recommendedName>
</protein>
<dbReference type="Proteomes" id="UP000612055">
    <property type="component" value="Unassembled WGS sequence"/>
</dbReference>